<protein>
    <recommendedName>
        <fullName evidence="3">ComK protein</fullName>
    </recommendedName>
</protein>
<comment type="caution">
    <text evidence="1">The sequence shown here is derived from an EMBL/GenBank/DDBJ whole genome shotgun (WGS) entry which is preliminary data.</text>
</comment>
<dbReference type="OrthoDB" id="2374476at2"/>
<keyword evidence="2" id="KW-1185">Reference proteome</keyword>
<reference evidence="1 2" key="1">
    <citation type="submission" date="2019-07" db="EMBL/GenBank/DDBJ databases">
        <title>Genomic Encyclopedia of Type Strains, Phase I: the one thousand microbial genomes (KMG-I) project.</title>
        <authorList>
            <person name="Kyrpides N."/>
        </authorList>
    </citation>
    <scope>NUCLEOTIDE SEQUENCE [LARGE SCALE GENOMIC DNA]</scope>
    <source>
        <strain evidence="1 2">DSM 16647</strain>
    </source>
</reference>
<accession>A0A5S5AQ77</accession>
<dbReference type="EMBL" id="VNHO01000014">
    <property type="protein sequence ID" value="TYP53796.1"/>
    <property type="molecule type" value="Genomic_DNA"/>
</dbReference>
<name>A0A5S5AQ77_9FIRM</name>
<dbReference type="Proteomes" id="UP000322294">
    <property type="component" value="Unassembled WGS sequence"/>
</dbReference>
<proteinExistence type="predicted"/>
<dbReference type="AlphaFoldDB" id="A0A5S5AQ77"/>
<gene>
    <name evidence="1" type="ORF">LZ11_01519</name>
</gene>
<organism evidence="1 2">
    <name type="scientific">Thermosediminibacter litoriperuensis</name>
    <dbReference type="NCBI Taxonomy" id="291989"/>
    <lineage>
        <taxon>Bacteria</taxon>
        <taxon>Bacillati</taxon>
        <taxon>Bacillota</taxon>
        <taxon>Clostridia</taxon>
        <taxon>Thermosediminibacterales</taxon>
        <taxon>Thermosediminibacteraceae</taxon>
        <taxon>Thermosediminibacter</taxon>
    </lineage>
</organism>
<dbReference type="RefSeq" id="WP_148867268.1">
    <property type="nucleotide sequence ID" value="NZ_VNHO01000014.1"/>
</dbReference>
<evidence type="ECO:0000313" key="2">
    <source>
        <dbReference type="Proteomes" id="UP000322294"/>
    </source>
</evidence>
<evidence type="ECO:0008006" key="3">
    <source>
        <dbReference type="Google" id="ProtNLM"/>
    </source>
</evidence>
<evidence type="ECO:0000313" key="1">
    <source>
        <dbReference type="EMBL" id="TYP53796.1"/>
    </source>
</evidence>
<sequence length="197" mass="21739">MKDAEILIKAGIAAVVPVYEAGAGNATRVITSDGKEHLIGNTCRTVIRRIARAYGVDLAAVRENYGRAVNRRNYVPVPLSPSLILIPVKFRERPLGENDGTVGYLSFYEIREIEEDGSFSRVLLACGRCLRVLLGKATLLEYMKDARLIAGIYEERHRAAIKAGQVREPESAYLQDGGKLREELINLLIRILSKSGG</sequence>